<dbReference type="PANTHER" id="PTHR21198:SF7">
    <property type="entry name" value="ASPARTATE-GLUTAMATE RACEMASE FAMILY"/>
    <property type="match status" value="1"/>
</dbReference>
<dbReference type="PANTHER" id="PTHR21198">
    <property type="entry name" value="GLUTAMATE RACEMASE"/>
    <property type="match status" value="1"/>
</dbReference>
<reference evidence="3 4" key="1">
    <citation type="submission" date="2023-08" db="EMBL/GenBank/DDBJ databases">
        <title>Black Yeasts Isolated from many extreme environments.</title>
        <authorList>
            <person name="Coleine C."/>
            <person name="Stajich J.E."/>
            <person name="Selbmann L."/>
        </authorList>
    </citation>
    <scope>NUCLEOTIDE SEQUENCE [LARGE SCALE GENOMIC DNA]</scope>
    <source>
        <strain evidence="3 4">CCFEE 5885</strain>
    </source>
</reference>
<keyword evidence="2" id="KW-0413">Isomerase</keyword>
<comment type="similarity">
    <text evidence="1">Belongs to the aspartate/glutamate racemases family.</text>
</comment>
<evidence type="ECO:0000313" key="4">
    <source>
        <dbReference type="Proteomes" id="UP001345013"/>
    </source>
</evidence>
<dbReference type="Pfam" id="PF01177">
    <property type="entry name" value="Asp_Glu_race"/>
    <property type="match status" value="1"/>
</dbReference>
<dbReference type="EMBL" id="JAVRRG010000102">
    <property type="protein sequence ID" value="KAK5086063.1"/>
    <property type="molecule type" value="Genomic_DNA"/>
</dbReference>
<dbReference type="Gene3D" id="3.40.50.1860">
    <property type="match status" value="2"/>
</dbReference>
<evidence type="ECO:0008006" key="5">
    <source>
        <dbReference type="Google" id="ProtNLM"/>
    </source>
</evidence>
<evidence type="ECO:0000313" key="3">
    <source>
        <dbReference type="EMBL" id="KAK5086063.1"/>
    </source>
</evidence>
<dbReference type="InterPro" id="IPR004380">
    <property type="entry name" value="Asp_race"/>
</dbReference>
<name>A0ABR0K3Y5_9EURO</name>
<accession>A0ABR0K3Y5</accession>
<organism evidence="3 4">
    <name type="scientific">Lithohypha guttulata</name>
    <dbReference type="NCBI Taxonomy" id="1690604"/>
    <lineage>
        <taxon>Eukaryota</taxon>
        <taxon>Fungi</taxon>
        <taxon>Dikarya</taxon>
        <taxon>Ascomycota</taxon>
        <taxon>Pezizomycotina</taxon>
        <taxon>Eurotiomycetes</taxon>
        <taxon>Chaetothyriomycetidae</taxon>
        <taxon>Chaetothyriales</taxon>
        <taxon>Trichomeriaceae</taxon>
        <taxon>Lithohypha</taxon>
    </lineage>
</organism>
<evidence type="ECO:0000256" key="1">
    <source>
        <dbReference type="ARBA" id="ARBA00007847"/>
    </source>
</evidence>
<gene>
    <name evidence="3" type="ORF">LTR24_007138</name>
</gene>
<dbReference type="Proteomes" id="UP001345013">
    <property type="component" value="Unassembled WGS sequence"/>
</dbReference>
<comment type="caution">
    <text evidence="3">The sequence shown here is derived from an EMBL/GenBank/DDBJ whole genome shotgun (WGS) entry which is preliminary data.</text>
</comment>
<keyword evidence="4" id="KW-1185">Reference proteome</keyword>
<evidence type="ECO:0000256" key="2">
    <source>
        <dbReference type="ARBA" id="ARBA00023235"/>
    </source>
</evidence>
<sequence length="256" mass="28906">MTSPFHVDIQNSKAPFMRSEKRPLPQKTIGVLGGMSNQATSEYYRLLNRKLNDRLDGWDNGEIVIVSVNFGNIEYFVRNDRWDEAHAYLSDKVDRLERAGADVVICVSNTMHRVMEPIMAERTTPFIHITDATGNAIRKAGTSRVGLLGTMPVMKSPELRGRYQEGFGVEIVTPTQADMEIVDRIIFNELVRGELRTDSKREYLRVVSELRERGAEGVILGCTEIFLLMAQQDLPGFPVFDTTELHVQAAVDFALE</sequence>
<protein>
    <recommendedName>
        <fullName evidence="5">Aspartate racemase</fullName>
    </recommendedName>
</protein>
<proteinExistence type="inferred from homology"/>
<dbReference type="NCBIfam" id="TIGR00035">
    <property type="entry name" value="asp_race"/>
    <property type="match status" value="1"/>
</dbReference>
<dbReference type="SUPFAM" id="SSF53681">
    <property type="entry name" value="Aspartate/glutamate racemase"/>
    <property type="match status" value="2"/>
</dbReference>
<dbReference type="InterPro" id="IPR015942">
    <property type="entry name" value="Asp/Glu/hydantoin_racemase"/>
</dbReference>
<dbReference type="InterPro" id="IPR001920">
    <property type="entry name" value="Asp/Glu_race"/>
</dbReference>